<organism evidence="1 2">
    <name type="scientific">Methylobacterium isbiliense</name>
    <dbReference type="NCBI Taxonomy" id="315478"/>
    <lineage>
        <taxon>Bacteria</taxon>
        <taxon>Pseudomonadati</taxon>
        <taxon>Pseudomonadota</taxon>
        <taxon>Alphaproteobacteria</taxon>
        <taxon>Hyphomicrobiales</taxon>
        <taxon>Methylobacteriaceae</taxon>
        <taxon>Methylobacterium</taxon>
    </lineage>
</organism>
<keyword evidence="2" id="KW-1185">Reference proteome</keyword>
<comment type="caution">
    <text evidence="1">The sequence shown here is derived from an EMBL/GenBank/DDBJ whole genome shotgun (WGS) entry which is preliminary data.</text>
</comment>
<accession>A0ABQ4SKS3</accession>
<dbReference type="EMBL" id="BPQQ01000064">
    <property type="protein sequence ID" value="GJE02911.1"/>
    <property type="molecule type" value="Genomic_DNA"/>
</dbReference>
<name>A0ABQ4SKS3_9HYPH</name>
<sequence>MLNIIKNRARSQCELDEFVDYVRSEVDFSDQDSIYSCADMLGRLQLNRNFLIEYVINELEKGLTNFEIHNRYTPPCLVLASGPDFMVRANLWRATKDYERMDINTYGLAHDHNFDFLTINYLGPGYVSNMFLYDNNKVHGYIGEKVELINNGQLRLADGEMYLYRKSLDVHEQLPPIADSITINVMATLRSSASRNQYIFDTRRSEIIDVFGGFHRQEHVYAMALSLNNEECNDLMKSIALSTECGLTRSYLLSSLGIYF</sequence>
<proteinExistence type="predicted"/>
<reference evidence="1" key="1">
    <citation type="journal article" date="2021" name="Front. Microbiol.">
        <title>Comprehensive Comparative Genomics and Phenotyping of Methylobacterium Species.</title>
        <authorList>
            <person name="Alessa O."/>
            <person name="Ogura Y."/>
            <person name="Fujitani Y."/>
            <person name="Takami H."/>
            <person name="Hayashi T."/>
            <person name="Sahin N."/>
            <person name="Tani A."/>
        </authorList>
    </citation>
    <scope>NUCLEOTIDE SEQUENCE</scope>
    <source>
        <strain evidence="1">DSM 17168</strain>
    </source>
</reference>
<dbReference type="Proteomes" id="UP001055153">
    <property type="component" value="Unassembled WGS sequence"/>
</dbReference>
<dbReference type="RefSeq" id="WP_238240196.1">
    <property type="nucleotide sequence ID" value="NZ_BPQQ01000064.1"/>
</dbReference>
<reference evidence="1" key="2">
    <citation type="submission" date="2021-08" db="EMBL/GenBank/DDBJ databases">
        <authorList>
            <person name="Tani A."/>
            <person name="Ola A."/>
            <person name="Ogura Y."/>
            <person name="Katsura K."/>
            <person name="Hayashi T."/>
        </authorList>
    </citation>
    <scope>NUCLEOTIDE SEQUENCE</scope>
    <source>
        <strain evidence="1">DSM 17168</strain>
    </source>
</reference>
<gene>
    <name evidence="1" type="ORF">GMJLKIPL_4861</name>
</gene>
<evidence type="ECO:0000313" key="2">
    <source>
        <dbReference type="Proteomes" id="UP001055153"/>
    </source>
</evidence>
<protein>
    <submittedName>
        <fullName evidence="1">Uncharacterized protein</fullName>
    </submittedName>
</protein>
<evidence type="ECO:0000313" key="1">
    <source>
        <dbReference type="EMBL" id="GJE02911.1"/>
    </source>
</evidence>